<dbReference type="RefSeq" id="XP_029215551.1">
    <property type="nucleotide sequence ID" value="XM_029361196.1"/>
</dbReference>
<dbReference type="GeneID" id="40307568"/>
<organism evidence="2 3">
    <name type="scientific">Besnoitia besnoiti</name>
    <name type="common">Apicomplexan protozoan</name>
    <dbReference type="NCBI Taxonomy" id="94643"/>
    <lineage>
        <taxon>Eukaryota</taxon>
        <taxon>Sar</taxon>
        <taxon>Alveolata</taxon>
        <taxon>Apicomplexa</taxon>
        <taxon>Conoidasida</taxon>
        <taxon>Coccidia</taxon>
        <taxon>Eucoccidiorida</taxon>
        <taxon>Eimeriorina</taxon>
        <taxon>Sarcocystidae</taxon>
        <taxon>Besnoitia</taxon>
    </lineage>
</organism>
<comment type="caution">
    <text evidence="2">The sequence shown here is derived from an EMBL/GenBank/DDBJ whole genome shotgun (WGS) entry which is preliminary data.</text>
</comment>
<dbReference type="Proteomes" id="UP000224006">
    <property type="component" value="Unassembled WGS sequence"/>
</dbReference>
<name>A0A2A9M824_BESBE</name>
<evidence type="ECO:0000256" key="1">
    <source>
        <dbReference type="SAM" id="MobiDB-lite"/>
    </source>
</evidence>
<feature type="region of interest" description="Disordered" evidence="1">
    <location>
        <begin position="1"/>
        <end position="35"/>
    </location>
</feature>
<gene>
    <name evidence="2" type="ORF">BESB_025080</name>
</gene>
<proteinExistence type="predicted"/>
<evidence type="ECO:0000313" key="3">
    <source>
        <dbReference type="Proteomes" id="UP000224006"/>
    </source>
</evidence>
<evidence type="ECO:0000313" key="2">
    <source>
        <dbReference type="EMBL" id="PFH31542.1"/>
    </source>
</evidence>
<dbReference type="VEuPathDB" id="ToxoDB:BESB_025080"/>
<protein>
    <submittedName>
        <fullName evidence="2">Uncharacterized protein</fullName>
    </submittedName>
</protein>
<dbReference type="AlphaFoldDB" id="A0A2A9M824"/>
<dbReference type="EMBL" id="NWUJ01000014">
    <property type="protein sequence ID" value="PFH31542.1"/>
    <property type="molecule type" value="Genomic_DNA"/>
</dbReference>
<keyword evidence="3" id="KW-1185">Reference proteome</keyword>
<sequence length="134" mass="14637">MRKEPRKFDPSPVTALEFGGKSPISPARPIMKTGRRKQAAAIVRGLKRLYEGNAKFYRQVKLEQTASVGDECSPISRCMELHSALCTAASRALDHAVALLPILSIFHNSGELHNSMQISDKQSRRGTWGSSGSG</sequence>
<accession>A0A2A9M824</accession>
<reference evidence="2 3" key="1">
    <citation type="submission" date="2017-09" db="EMBL/GenBank/DDBJ databases">
        <title>Genome sequencing of Besnoitia besnoiti strain Bb-Ger1.</title>
        <authorList>
            <person name="Schares G."/>
            <person name="Venepally P."/>
            <person name="Lorenzi H.A."/>
        </authorList>
    </citation>
    <scope>NUCLEOTIDE SEQUENCE [LARGE SCALE GENOMIC DNA]</scope>
    <source>
        <strain evidence="2 3">Bb-Ger1</strain>
    </source>
</reference>
<dbReference type="KEGG" id="bbes:BESB_025080"/>